<gene>
    <name evidence="2" type="ORF">JYA64_14360</name>
</gene>
<dbReference type="EMBL" id="JAFHKS010000044">
    <property type="protein sequence ID" value="MBN3546487.1"/>
    <property type="molecule type" value="Genomic_DNA"/>
</dbReference>
<organism evidence="2 3">
    <name type="scientific">Fictibacillus barbaricus</name>
    <dbReference type="NCBI Taxonomy" id="182136"/>
    <lineage>
        <taxon>Bacteria</taxon>
        <taxon>Bacillati</taxon>
        <taxon>Bacillota</taxon>
        <taxon>Bacilli</taxon>
        <taxon>Bacillales</taxon>
        <taxon>Fictibacillaceae</taxon>
        <taxon>Fictibacillus</taxon>
    </lineage>
</organism>
<dbReference type="Pfam" id="PF01740">
    <property type="entry name" value="STAS"/>
    <property type="match status" value="1"/>
</dbReference>
<evidence type="ECO:0000313" key="3">
    <source>
        <dbReference type="Proteomes" id="UP001319060"/>
    </source>
</evidence>
<accession>A0ABS2ZE87</accession>
<dbReference type="Gene3D" id="3.30.750.24">
    <property type="entry name" value="STAS domain"/>
    <property type="match status" value="1"/>
</dbReference>
<sequence>MSNTPNELFETQKSMDINGSSFHWDTAKGTFQFEGADVMLFWIDSAFKVFLDSIEEITGEGTADLVFETAGYRTGLVVSDFYKNTVGNIEQSIEALPNIYAAAGWGKTFIDVNVEKKEATISISNSWETKVKRAQGNDRLGTFLPGHWAGVFTGLFDTHMWYEVLDEESTQDLMKIKITKSNITPNDNIRELVRRGEQIEIMKLEAMVEDRTRELTDLIREISSPIIPVTDHIVVIPLIGKYNELRSKDMLDHTLTALPKHRAKFVILDLTGIKSIDSGMVDMLNKLVSSARLFGMETLLVGISPELSIEVTKHQYSIGESTYFRNLKHAIHFAFAKEGMIIQDPNNRQ</sequence>
<dbReference type="PROSITE" id="PS50801">
    <property type="entry name" value="STAS"/>
    <property type="match status" value="1"/>
</dbReference>
<dbReference type="InterPro" id="IPR002645">
    <property type="entry name" value="STAS_dom"/>
</dbReference>
<keyword evidence="3" id="KW-1185">Reference proteome</keyword>
<comment type="caution">
    <text evidence="2">The sequence shown here is derived from an EMBL/GenBank/DDBJ whole genome shotgun (WGS) entry which is preliminary data.</text>
</comment>
<dbReference type="InterPro" id="IPR051932">
    <property type="entry name" value="Bact_StressResp_Reg"/>
</dbReference>
<dbReference type="CDD" id="cd07041">
    <property type="entry name" value="STAS_RsbR_RsbS_like"/>
    <property type="match status" value="1"/>
</dbReference>
<dbReference type="SUPFAM" id="SSF52091">
    <property type="entry name" value="SpoIIaa-like"/>
    <property type="match status" value="1"/>
</dbReference>
<evidence type="ECO:0000259" key="1">
    <source>
        <dbReference type="PROSITE" id="PS50801"/>
    </source>
</evidence>
<dbReference type="PANTHER" id="PTHR33745">
    <property type="entry name" value="RSBT ANTAGONIST PROTEIN RSBS-RELATED"/>
    <property type="match status" value="1"/>
</dbReference>
<dbReference type="RefSeq" id="WP_188400810.1">
    <property type="nucleotide sequence ID" value="NZ_BMCE01000001.1"/>
</dbReference>
<dbReference type="InterPro" id="IPR036513">
    <property type="entry name" value="STAS_dom_sf"/>
</dbReference>
<dbReference type="Proteomes" id="UP001319060">
    <property type="component" value="Unassembled WGS sequence"/>
</dbReference>
<evidence type="ECO:0000313" key="2">
    <source>
        <dbReference type="EMBL" id="MBN3546487.1"/>
    </source>
</evidence>
<proteinExistence type="predicted"/>
<name>A0ABS2ZE87_9BACL</name>
<feature type="domain" description="STAS" evidence="1">
    <location>
        <begin position="223"/>
        <end position="334"/>
    </location>
</feature>
<reference evidence="2 3" key="1">
    <citation type="submission" date="2021-01" db="EMBL/GenBank/DDBJ databases">
        <title>Genome Sequencing of Type Strains.</title>
        <authorList>
            <person name="Lemaire J.F."/>
            <person name="Inderbitzin P."/>
            <person name="Collins S.B."/>
            <person name="Wespe N."/>
            <person name="Knight-Connoni V."/>
        </authorList>
    </citation>
    <scope>NUCLEOTIDE SEQUENCE [LARGE SCALE GENOMIC DNA]</scope>
    <source>
        <strain evidence="2 3">DSM 14730</strain>
    </source>
</reference>
<protein>
    <submittedName>
        <fullName evidence="2">STAS domain-containing protein</fullName>
    </submittedName>
</protein>